<accession>A0ABZ1CQ94</accession>
<feature type="signal peptide" evidence="1">
    <location>
        <begin position="1"/>
        <end position="19"/>
    </location>
</feature>
<dbReference type="EMBL" id="CP141881">
    <property type="protein sequence ID" value="WRT63841.1"/>
    <property type="molecule type" value="Genomic_DNA"/>
</dbReference>
<sequence>MYFKYVLLSFPLLLSSTLAGSEPTATWPAESTGCNLDQARSLYSSQSARLGGQSTTVIMGFSTSGAVKPTDQCEDTIPTKRSAVLENGHAAYIAPTGGPYGMSK</sequence>
<evidence type="ECO:0000313" key="2">
    <source>
        <dbReference type="EMBL" id="WRT63841.1"/>
    </source>
</evidence>
<organism evidence="2 3">
    <name type="scientific">Kwoniella shivajii</name>
    <dbReference type="NCBI Taxonomy" id="564305"/>
    <lineage>
        <taxon>Eukaryota</taxon>
        <taxon>Fungi</taxon>
        <taxon>Dikarya</taxon>
        <taxon>Basidiomycota</taxon>
        <taxon>Agaricomycotina</taxon>
        <taxon>Tremellomycetes</taxon>
        <taxon>Tremellales</taxon>
        <taxon>Cryptococcaceae</taxon>
        <taxon>Kwoniella</taxon>
    </lineage>
</organism>
<dbReference type="Proteomes" id="UP001329825">
    <property type="component" value="Chromosome 1"/>
</dbReference>
<keyword evidence="1" id="KW-0732">Signal</keyword>
<dbReference type="RefSeq" id="XP_062788581.1">
    <property type="nucleotide sequence ID" value="XM_062932530.1"/>
</dbReference>
<proteinExistence type="predicted"/>
<gene>
    <name evidence="2" type="ORF">IL334_000766</name>
</gene>
<reference evidence="2 3" key="1">
    <citation type="submission" date="2024-01" db="EMBL/GenBank/DDBJ databases">
        <title>Comparative genomics of Cryptococcus and Kwoniella reveals pathogenesis evolution and contrasting modes of karyotype evolution via chromosome fusion or intercentromeric recombination.</title>
        <authorList>
            <person name="Coelho M.A."/>
            <person name="David-Palma M."/>
            <person name="Shea T."/>
            <person name="Bowers K."/>
            <person name="McGinley-Smith S."/>
            <person name="Mohammad A.W."/>
            <person name="Gnirke A."/>
            <person name="Yurkov A.M."/>
            <person name="Nowrousian M."/>
            <person name="Sun S."/>
            <person name="Cuomo C.A."/>
            <person name="Heitman J."/>
        </authorList>
    </citation>
    <scope>NUCLEOTIDE SEQUENCE [LARGE SCALE GENOMIC DNA]</scope>
    <source>
        <strain evidence="2">CBS 11374</strain>
    </source>
</reference>
<evidence type="ECO:0000313" key="3">
    <source>
        <dbReference type="Proteomes" id="UP001329825"/>
    </source>
</evidence>
<keyword evidence="3" id="KW-1185">Reference proteome</keyword>
<feature type="chain" id="PRO_5047078159" evidence="1">
    <location>
        <begin position="20"/>
        <end position="104"/>
    </location>
</feature>
<name>A0ABZ1CQ94_9TREE</name>
<dbReference type="GeneID" id="87952897"/>
<evidence type="ECO:0000256" key="1">
    <source>
        <dbReference type="SAM" id="SignalP"/>
    </source>
</evidence>
<protein>
    <submittedName>
        <fullName evidence="2">Uncharacterized protein</fullName>
    </submittedName>
</protein>